<dbReference type="SUPFAM" id="SSF46626">
    <property type="entry name" value="Cytochrome c"/>
    <property type="match status" value="1"/>
</dbReference>
<dbReference type="Gene3D" id="2.60.40.10">
    <property type="entry name" value="Immunoglobulins"/>
    <property type="match status" value="1"/>
</dbReference>
<keyword evidence="5 6" id="KW-0408">Iron</keyword>
<feature type="binding site" description="covalent" evidence="6">
    <location>
        <position position="926"/>
    </location>
    <ligand>
        <name>heme c</name>
        <dbReference type="ChEBI" id="CHEBI:61717"/>
    </ligand>
</feature>
<evidence type="ECO:0000256" key="4">
    <source>
        <dbReference type="ARBA" id="ARBA00022982"/>
    </source>
</evidence>
<dbReference type="OrthoDB" id="9816308at2"/>
<comment type="caution">
    <text evidence="9">The sequence shown here is derived from an EMBL/GenBank/DDBJ whole genome shotgun (WGS) entry which is preliminary data.</text>
</comment>
<dbReference type="GO" id="GO:0005506">
    <property type="term" value="F:iron ion binding"/>
    <property type="evidence" value="ECO:0007669"/>
    <property type="project" value="InterPro"/>
</dbReference>
<dbReference type="Gene3D" id="3.40.50.880">
    <property type="match status" value="1"/>
</dbReference>
<gene>
    <name evidence="9" type="ORF">CSW08_12560</name>
</gene>
<feature type="binding site" description="covalent" evidence="6">
    <location>
        <position position="877"/>
    </location>
    <ligand>
        <name>heme c</name>
        <dbReference type="ChEBI" id="CHEBI:61717"/>
    </ligand>
</feature>
<keyword evidence="1" id="KW-0813">Transport</keyword>
<reference evidence="9 10" key="1">
    <citation type="submission" date="2017-12" db="EMBL/GenBank/DDBJ databases">
        <title>Confluentibacter flavum sp. nov., isolated from the saline lake.</title>
        <authorList>
            <person name="Yu L."/>
        </authorList>
    </citation>
    <scope>NUCLEOTIDE SEQUENCE [LARGE SCALE GENOMIC DNA]</scope>
    <source>
        <strain evidence="9 10">3B</strain>
    </source>
</reference>
<dbReference type="SMART" id="SM00089">
    <property type="entry name" value="PKD"/>
    <property type="match status" value="1"/>
</dbReference>
<dbReference type="Gene3D" id="1.10.760.10">
    <property type="entry name" value="Cytochrome c-like domain"/>
    <property type="match status" value="1"/>
</dbReference>
<dbReference type="EMBL" id="PJEO01000049">
    <property type="protein sequence ID" value="PKQ44480.1"/>
    <property type="molecule type" value="Genomic_DNA"/>
</dbReference>
<dbReference type="AlphaFoldDB" id="A0A2N3HHM6"/>
<dbReference type="Pfam" id="PF07995">
    <property type="entry name" value="GSDH"/>
    <property type="match status" value="1"/>
</dbReference>
<comment type="PTM">
    <text evidence="6">Binds 1 heme c group covalently per subunit.</text>
</comment>
<evidence type="ECO:0000256" key="1">
    <source>
        <dbReference type="ARBA" id="ARBA00022448"/>
    </source>
</evidence>
<dbReference type="SUPFAM" id="SSF52317">
    <property type="entry name" value="Class I glutamine amidotransferase-like"/>
    <property type="match status" value="1"/>
</dbReference>
<dbReference type="InterPro" id="IPR013783">
    <property type="entry name" value="Ig-like_fold"/>
</dbReference>
<dbReference type="CDD" id="cd00146">
    <property type="entry name" value="PKD"/>
    <property type="match status" value="1"/>
</dbReference>
<name>A0A2N3HHM6_9FLAO</name>
<evidence type="ECO:0000313" key="10">
    <source>
        <dbReference type="Proteomes" id="UP000233435"/>
    </source>
</evidence>
<evidence type="ECO:0000256" key="2">
    <source>
        <dbReference type="ARBA" id="ARBA00022617"/>
    </source>
</evidence>
<accession>A0A2N3HHM6</accession>
<dbReference type="InterPro" id="IPR012938">
    <property type="entry name" value="Glc/Sorbosone_DH"/>
</dbReference>
<dbReference type="PANTHER" id="PTHR40469">
    <property type="entry name" value="SECRETED GLYCOSYL HYDROLASE"/>
    <property type="match status" value="1"/>
</dbReference>
<dbReference type="GO" id="GO:0009055">
    <property type="term" value="F:electron transfer activity"/>
    <property type="evidence" value="ECO:0007669"/>
    <property type="project" value="InterPro"/>
</dbReference>
<evidence type="ECO:0000256" key="3">
    <source>
        <dbReference type="ARBA" id="ARBA00022723"/>
    </source>
</evidence>
<dbReference type="GO" id="GO:0020037">
    <property type="term" value="F:heme binding"/>
    <property type="evidence" value="ECO:0007669"/>
    <property type="project" value="InterPro"/>
</dbReference>
<dbReference type="Proteomes" id="UP000233435">
    <property type="component" value="Unassembled WGS sequence"/>
</dbReference>
<dbReference type="RefSeq" id="WP_106660224.1">
    <property type="nucleotide sequence ID" value="NZ_PJEO01000049.1"/>
</dbReference>
<dbReference type="PANTHER" id="PTHR40469:SF2">
    <property type="entry name" value="GALACTOSE-BINDING DOMAIN-LIKE SUPERFAMILY PROTEIN"/>
    <property type="match status" value="1"/>
</dbReference>
<dbReference type="InterPro" id="IPR002324">
    <property type="entry name" value="Cyt_c_ID"/>
</dbReference>
<dbReference type="Pfam" id="PF06283">
    <property type="entry name" value="ThuA"/>
    <property type="match status" value="1"/>
</dbReference>
<evidence type="ECO:0000259" key="8">
    <source>
        <dbReference type="PROSITE" id="PS51007"/>
    </source>
</evidence>
<dbReference type="SUPFAM" id="SSF49299">
    <property type="entry name" value="PKD domain"/>
    <property type="match status" value="1"/>
</dbReference>
<dbReference type="PROSITE" id="PS51257">
    <property type="entry name" value="PROKAR_LIPOPROTEIN"/>
    <property type="match status" value="1"/>
</dbReference>
<protein>
    <submittedName>
        <fullName evidence="9">Crp/Fnr family transcriptional regulator</fullName>
    </submittedName>
</protein>
<dbReference type="InterPro" id="IPR029062">
    <property type="entry name" value="Class_I_gatase-like"/>
</dbReference>
<dbReference type="Pfam" id="PF00801">
    <property type="entry name" value="PKD"/>
    <property type="match status" value="1"/>
</dbReference>
<dbReference type="PROSITE" id="PS51007">
    <property type="entry name" value="CYTC"/>
    <property type="match status" value="1"/>
</dbReference>
<keyword evidence="4" id="KW-0249">Electron transport</keyword>
<dbReference type="SUPFAM" id="SSF50952">
    <property type="entry name" value="Soluble quinoprotein glucose dehydrogenase"/>
    <property type="match status" value="1"/>
</dbReference>
<dbReference type="Pfam" id="PF00034">
    <property type="entry name" value="Cytochrom_C"/>
    <property type="match status" value="1"/>
</dbReference>
<feature type="domain" description="Cytochrome c" evidence="8">
    <location>
        <begin position="863"/>
        <end position="948"/>
    </location>
</feature>
<keyword evidence="2 6" id="KW-0349">Heme</keyword>
<dbReference type="InterPro" id="IPR011042">
    <property type="entry name" value="6-blade_b-propeller_TolB-like"/>
</dbReference>
<dbReference type="Gene3D" id="2.120.10.30">
    <property type="entry name" value="TolB, C-terminal domain"/>
    <property type="match status" value="1"/>
</dbReference>
<keyword evidence="10" id="KW-1185">Reference proteome</keyword>
<proteinExistence type="predicted"/>
<dbReference type="InterPro" id="IPR035986">
    <property type="entry name" value="PKD_dom_sf"/>
</dbReference>
<dbReference type="InterPro" id="IPR036909">
    <property type="entry name" value="Cyt_c-like_dom_sf"/>
</dbReference>
<keyword evidence="3 6" id="KW-0479">Metal-binding</keyword>
<evidence type="ECO:0000256" key="5">
    <source>
        <dbReference type="ARBA" id="ARBA00023004"/>
    </source>
</evidence>
<dbReference type="InterPro" id="IPR022409">
    <property type="entry name" value="PKD/Chitinase_dom"/>
</dbReference>
<evidence type="ECO:0000313" key="9">
    <source>
        <dbReference type="EMBL" id="PKQ44480.1"/>
    </source>
</evidence>
<evidence type="ECO:0000256" key="6">
    <source>
        <dbReference type="PIRSR" id="PIRSR602324-1"/>
    </source>
</evidence>
<evidence type="ECO:0000259" key="7">
    <source>
        <dbReference type="PROSITE" id="PS50093"/>
    </source>
</evidence>
<dbReference type="PROSITE" id="PS50093">
    <property type="entry name" value="PKD"/>
    <property type="match status" value="1"/>
</dbReference>
<dbReference type="InterPro" id="IPR000601">
    <property type="entry name" value="PKD_dom"/>
</dbReference>
<dbReference type="InterPro" id="IPR029010">
    <property type="entry name" value="ThuA-like"/>
</dbReference>
<dbReference type="PRINTS" id="PR00606">
    <property type="entry name" value="CYTCHROMECID"/>
</dbReference>
<feature type="domain" description="PKD" evidence="7">
    <location>
        <begin position="741"/>
        <end position="793"/>
    </location>
</feature>
<sequence>MKKILPLLILVATITLSSCSKKREGAPKVLVFSKTAGFVHASIPAGIASIQKLGSENGFVVDTTTNAELFNEDNLKQYSAVIFLSTTGNVLDHYQEAAFERYIQAGGGFVGIHAAADTEYDWGWYNKLVGAYFLSHPRGTPEADFIIKDKNFVATEFFTDTIWHRTDELYNYKKINPNVNVLITLDESTYEGGMNGDFHPIAWYHDFDGGRAFYTGGGHTDESFSEALFLKHILGGIQYAIGDNEILNYKKASSQIPPAADRFSKVMLTEGKFYEPTEMTVLPNNDVLISQRRGEIMLYKADTREVKEVAKLDVYFSSDAPGVNAEEGVLGLQKDPDFAKNNWVYVFYSPAGSESVNRLSRFKFKNDVFDVASEQVILDVGSQRDICCHTGGSIAFGPDGLLYVSTGDNSTPFNERDVKYVNNGYAPLNDSPGHEQYDARRSSGNTNDLRGKILRIKVNEDGSYDIPAGNLFPVGTEKTRPEIYTMGHRNPYRISIDMKRNYLYWGDVGPDSRADSLKTRGPRGYDEVNQAKKAGNYGWPLFIANNIPYVDYNYETGESGLPFNPEKPINNSRNNTGLTELPKAEQAYIYYDYVNSQDFPQTTSGGRNAMAGPTYYSDMYEGSEELPSYYDGKLMVYDWVRGWMFAVHLNDDGSFSKMEPFASDITLNALIDMEVGPDGRVYLLEYGNGWFTQNADSGLSYIQYKEGNRPPVVEGLTVDVNNGKLPLAVTVKVEARDREKDPMTYTWDLGNGETKQTNVPELNYTYAKAGDYKIVVEVKDDKGEAAKSEALTIVAGNSRPELKIDIIGGNSSFFLPGSYVAYDVTVTDPDGNEKVNNDNIFVSVDYLEQIDNEEDYLGHQEVSAAATGKALTQSMDCKACHKEAETSIGPKYIDVAEKYKNEKRAISYLQQKIVSGSSGVWGEVMMPAHPNITLDESSQIASYIMALADDGAKNQSLPAQGKVKADPKNPDQLMRITATYTDEGEVGAIPLTGSKSVILPSSTVAFKEDMKKEGVGARSFNGGAMAILDQAKGWFELGTVDLTGVKSVILNARFFRQPPKAQYAFEVRLNAPDGPILGRGSMPKPKAGERNVMINVPIKAQTGQTNLYVIYTAPGVTEEEPSQLMLSNASFN</sequence>
<dbReference type="InterPro" id="IPR009056">
    <property type="entry name" value="Cyt_c-like_dom"/>
</dbReference>
<dbReference type="InterPro" id="IPR011041">
    <property type="entry name" value="Quinoprot_gluc/sorb_DH_b-prop"/>
</dbReference>
<feature type="binding site" description="covalent" evidence="6">
    <location>
        <position position="881"/>
    </location>
    <ligand>
        <name>heme c</name>
        <dbReference type="ChEBI" id="CHEBI:61717"/>
    </ligand>
</feature>
<organism evidence="9 10">
    <name type="scientific">Confluentibacter flavum</name>
    <dbReference type="NCBI Taxonomy" id="1909700"/>
    <lineage>
        <taxon>Bacteria</taxon>
        <taxon>Pseudomonadati</taxon>
        <taxon>Bacteroidota</taxon>
        <taxon>Flavobacteriia</taxon>
        <taxon>Flavobacteriales</taxon>
        <taxon>Flavobacteriaceae</taxon>
        <taxon>Confluentibacter</taxon>
    </lineage>
</organism>